<keyword evidence="9" id="KW-1185">Reference proteome</keyword>
<evidence type="ECO:0000256" key="6">
    <source>
        <dbReference type="ARBA" id="ARBA00023136"/>
    </source>
</evidence>
<dbReference type="RefSeq" id="WP_283346794.1">
    <property type="nucleotide sequence ID" value="NZ_JASHIF010000033.1"/>
</dbReference>
<evidence type="ECO:0000256" key="1">
    <source>
        <dbReference type="ARBA" id="ARBA00004442"/>
    </source>
</evidence>
<keyword evidence="7" id="KW-0998">Cell outer membrane</keyword>
<evidence type="ECO:0000256" key="5">
    <source>
        <dbReference type="ARBA" id="ARBA00022692"/>
    </source>
</evidence>
<keyword evidence="6" id="KW-0472">Membrane</keyword>
<keyword evidence="3" id="KW-0813">Transport</keyword>
<dbReference type="Proteomes" id="UP001236507">
    <property type="component" value="Unassembled WGS sequence"/>
</dbReference>
<dbReference type="PANTHER" id="PTHR30026:SF20">
    <property type="entry name" value="OUTER MEMBRANE PROTEIN TOLC"/>
    <property type="match status" value="1"/>
</dbReference>
<comment type="similarity">
    <text evidence="2">Belongs to the outer membrane factor (OMF) (TC 1.B.17) family.</text>
</comment>
<evidence type="ECO:0000313" key="8">
    <source>
        <dbReference type="EMBL" id="MDI9862556.1"/>
    </source>
</evidence>
<accession>A0ABT6YHB1</accession>
<dbReference type="InterPro" id="IPR051906">
    <property type="entry name" value="TolC-like"/>
</dbReference>
<evidence type="ECO:0000256" key="4">
    <source>
        <dbReference type="ARBA" id="ARBA00022452"/>
    </source>
</evidence>
<proteinExistence type="inferred from homology"/>
<evidence type="ECO:0000256" key="3">
    <source>
        <dbReference type="ARBA" id="ARBA00022448"/>
    </source>
</evidence>
<keyword evidence="5" id="KW-0812">Transmembrane</keyword>
<gene>
    <name evidence="8" type="ORF">QM524_25245</name>
</gene>
<protein>
    <submittedName>
        <fullName evidence="8">TolC family protein</fullName>
    </submittedName>
</protein>
<evidence type="ECO:0000256" key="2">
    <source>
        <dbReference type="ARBA" id="ARBA00007613"/>
    </source>
</evidence>
<organism evidence="8 9">
    <name type="scientific">Flectobacillus roseus</name>
    <dbReference type="NCBI Taxonomy" id="502259"/>
    <lineage>
        <taxon>Bacteria</taxon>
        <taxon>Pseudomonadati</taxon>
        <taxon>Bacteroidota</taxon>
        <taxon>Cytophagia</taxon>
        <taxon>Cytophagales</taxon>
        <taxon>Flectobacillaceae</taxon>
        <taxon>Flectobacillus</taxon>
    </lineage>
</organism>
<dbReference type="PANTHER" id="PTHR30026">
    <property type="entry name" value="OUTER MEMBRANE PROTEIN TOLC"/>
    <property type="match status" value="1"/>
</dbReference>
<sequence>MDKRVFVYWGICMLMCCTTGYSQNSPSNLSIQQAVETATTNYPTIRAKMLAIDASERDAEAKKLNYTMPSVVFQAQTLFASSNQVRGTYFSNEGAAIPSSGTTNIDGFASEPVFSSFTTILTSYKLATFGKKEADLRVANASIQQAKLDYEKEIYVHKSKVSDAYILSLVFQEATKIQQKNLERAQAFYQTIKANAIAGLRAGVDTSLAVADIAKAKILLIESQKLAEQQKVRLAELLGLPQNQYQLLDAKLDGNQPFALANNSSDNLSNHPILRFFEARVNTSTLKINSIQKSYLPAIMARGAVWAKGSGIEDHLGADGNYVYNQSLSGLGFRAYNYMLGLTTVWNISDIFRIKKEASAQNSFSQVYQKEKDDATIKLQSEIVQSAIEYQKAKEIFEQIPLQLTSAKAAYAQAQSRYQAGLGTILEVTQSQMILNRAEIDEAVARNNVWRAVLHQYVSKGELNVFLNQFN</sequence>
<dbReference type="Gene3D" id="1.20.1600.10">
    <property type="entry name" value="Outer membrane efflux proteins (OEP)"/>
    <property type="match status" value="1"/>
</dbReference>
<dbReference type="EMBL" id="JASHIF010000033">
    <property type="protein sequence ID" value="MDI9862556.1"/>
    <property type="molecule type" value="Genomic_DNA"/>
</dbReference>
<comment type="subcellular location">
    <subcellularLocation>
        <location evidence="1">Cell outer membrane</location>
    </subcellularLocation>
</comment>
<reference evidence="8 9" key="1">
    <citation type="submission" date="2023-05" db="EMBL/GenBank/DDBJ databases">
        <title>Novel species of genus Flectobacillus isolated from stream in China.</title>
        <authorList>
            <person name="Lu H."/>
        </authorList>
    </citation>
    <scope>NUCLEOTIDE SEQUENCE [LARGE SCALE GENOMIC DNA]</scope>
    <source>
        <strain evidence="8 9">KCTC 42575</strain>
    </source>
</reference>
<dbReference type="Pfam" id="PF02321">
    <property type="entry name" value="OEP"/>
    <property type="match status" value="2"/>
</dbReference>
<dbReference type="SUPFAM" id="SSF56954">
    <property type="entry name" value="Outer membrane efflux proteins (OEP)"/>
    <property type="match status" value="1"/>
</dbReference>
<dbReference type="InterPro" id="IPR003423">
    <property type="entry name" value="OMP_efflux"/>
</dbReference>
<keyword evidence="4" id="KW-1134">Transmembrane beta strand</keyword>
<comment type="caution">
    <text evidence="8">The sequence shown here is derived from an EMBL/GenBank/DDBJ whole genome shotgun (WGS) entry which is preliminary data.</text>
</comment>
<evidence type="ECO:0000313" key="9">
    <source>
        <dbReference type="Proteomes" id="UP001236507"/>
    </source>
</evidence>
<name>A0ABT6YHB1_9BACT</name>
<evidence type="ECO:0000256" key="7">
    <source>
        <dbReference type="ARBA" id="ARBA00023237"/>
    </source>
</evidence>